<dbReference type="GO" id="GO:0003952">
    <property type="term" value="F:NAD+ synthase (glutamine-hydrolyzing) activity"/>
    <property type="evidence" value="ECO:0007669"/>
    <property type="project" value="UniProtKB-UniRule"/>
</dbReference>
<dbReference type="PIRSF" id="PIRSF006630">
    <property type="entry name" value="NADS_GAT"/>
    <property type="match status" value="1"/>
</dbReference>
<protein>
    <recommendedName>
        <fullName evidence="7 8">Glutamine-dependent NAD(+) synthetase</fullName>
        <ecNumber evidence="7 8">6.3.5.1</ecNumber>
    </recommendedName>
    <alternativeName>
        <fullName evidence="7 8">NAD(+) synthase [glutamine-hydrolyzing]</fullName>
    </alternativeName>
</protein>
<dbReference type="UniPathway" id="UPA00253">
    <property type="reaction ID" value="UER00334"/>
</dbReference>
<feature type="binding site" evidence="7">
    <location>
        <position position="531"/>
    </location>
    <ligand>
        <name>deamido-NAD(+)</name>
        <dbReference type="ChEBI" id="CHEBI:58437"/>
        <note>ligand shared between two neighboring subunits</note>
    </ligand>
</feature>
<keyword evidence="5 7" id="KW-0067">ATP-binding</keyword>
<feature type="binding site" evidence="7">
    <location>
        <begin position="307"/>
        <end position="314"/>
    </location>
    <ligand>
        <name>ATP</name>
        <dbReference type="ChEBI" id="CHEBI:30616"/>
    </ligand>
</feature>
<organism evidence="11">
    <name type="scientific">uncultured Acetothermia bacterium</name>
    <dbReference type="NCBI Taxonomy" id="236499"/>
    <lineage>
        <taxon>Bacteria</taxon>
        <taxon>Candidatus Bipolaricaulota</taxon>
        <taxon>environmental samples</taxon>
    </lineage>
</organism>
<comment type="catalytic activity">
    <reaction evidence="7 8">
        <text>deamido-NAD(+) + L-glutamine + ATP + H2O = L-glutamate + AMP + diphosphate + NAD(+) + H(+)</text>
        <dbReference type="Rhea" id="RHEA:24384"/>
        <dbReference type="ChEBI" id="CHEBI:15377"/>
        <dbReference type="ChEBI" id="CHEBI:15378"/>
        <dbReference type="ChEBI" id="CHEBI:29985"/>
        <dbReference type="ChEBI" id="CHEBI:30616"/>
        <dbReference type="ChEBI" id="CHEBI:33019"/>
        <dbReference type="ChEBI" id="CHEBI:57540"/>
        <dbReference type="ChEBI" id="CHEBI:58359"/>
        <dbReference type="ChEBI" id="CHEBI:58437"/>
        <dbReference type="ChEBI" id="CHEBI:456215"/>
        <dbReference type="EC" id="6.3.5.1"/>
    </reaction>
</comment>
<feature type="binding site" evidence="7">
    <location>
        <position position="173"/>
    </location>
    <ligand>
        <name>L-glutamine</name>
        <dbReference type="ChEBI" id="CHEBI:58359"/>
    </ligand>
</feature>
<evidence type="ECO:0000256" key="4">
    <source>
        <dbReference type="ARBA" id="ARBA00022741"/>
    </source>
</evidence>
<evidence type="ECO:0000256" key="3">
    <source>
        <dbReference type="ARBA" id="ARBA00022598"/>
    </source>
</evidence>
<dbReference type="GO" id="GO:0008795">
    <property type="term" value="F:NAD+ synthase activity"/>
    <property type="evidence" value="ECO:0007669"/>
    <property type="project" value="UniProtKB-UniRule"/>
</dbReference>
<name>H5SP44_9BACT</name>
<dbReference type="SUPFAM" id="SSF56317">
    <property type="entry name" value="Carbon-nitrogen hydrolase"/>
    <property type="match status" value="1"/>
</dbReference>
<dbReference type="Gene3D" id="3.60.110.10">
    <property type="entry name" value="Carbon-nitrogen hydrolase"/>
    <property type="match status" value="1"/>
</dbReference>
<dbReference type="GO" id="GO:0004359">
    <property type="term" value="F:glutaminase activity"/>
    <property type="evidence" value="ECO:0007669"/>
    <property type="project" value="InterPro"/>
</dbReference>
<reference evidence="11" key="1">
    <citation type="journal article" date="2005" name="Environ. Microbiol.">
        <title>Genetic and functional properties of uncultivated thermophilic crenarchaeotes from a subsurface gold mine as revealed by analysis of genome fragments.</title>
        <authorList>
            <person name="Nunoura T."/>
            <person name="Hirayama H."/>
            <person name="Takami H."/>
            <person name="Oida H."/>
            <person name="Nishi S."/>
            <person name="Shimamura S."/>
            <person name="Suzuki Y."/>
            <person name="Inagaki F."/>
            <person name="Takai K."/>
            <person name="Nealson K.H."/>
            <person name="Horikoshi K."/>
        </authorList>
    </citation>
    <scope>NUCLEOTIDE SEQUENCE</scope>
</reference>
<gene>
    <name evidence="7" type="primary">nadE</name>
    <name evidence="11" type="ORF">HGMM_F53C10C04</name>
</gene>
<dbReference type="InterPro" id="IPR014729">
    <property type="entry name" value="Rossmann-like_a/b/a_fold"/>
</dbReference>
<dbReference type="AlphaFoldDB" id="H5SP44"/>
<dbReference type="PANTHER" id="PTHR23090">
    <property type="entry name" value="NH 3 /GLUTAMINE-DEPENDENT NAD + SYNTHETASE"/>
    <property type="match status" value="1"/>
</dbReference>
<comment type="function">
    <text evidence="7">Catalyzes the ATP-dependent amidation of deamido-NAD to form NAD. Uses L-glutamine as a nitrogen source.</text>
</comment>
<evidence type="ECO:0000256" key="7">
    <source>
        <dbReference type="HAMAP-Rule" id="MF_02090"/>
    </source>
</evidence>
<dbReference type="NCBIfam" id="NF010588">
    <property type="entry name" value="PRK13981.1"/>
    <property type="match status" value="1"/>
</dbReference>
<evidence type="ECO:0000256" key="1">
    <source>
        <dbReference type="ARBA" id="ARBA00005188"/>
    </source>
</evidence>
<feature type="binding site" evidence="7">
    <location>
        <position position="390"/>
    </location>
    <ligand>
        <name>deamido-NAD(+)</name>
        <dbReference type="ChEBI" id="CHEBI:58437"/>
        <note>ligand shared between two neighboring subunits</note>
    </ligand>
</feature>
<keyword evidence="3 7" id="KW-0436">Ligase</keyword>
<feature type="active site" description="Nucleophile; for glutaminase activity" evidence="7">
    <location>
        <position position="146"/>
    </location>
</feature>
<reference evidence="11" key="2">
    <citation type="journal article" date="2012" name="PLoS ONE">
        <title>A Deeply Branching Thermophilic Bacterium with an Ancient Acetyl-CoA Pathway Dominates a Subsurface Ecosystem.</title>
        <authorList>
            <person name="Takami H."/>
            <person name="Noguchi H."/>
            <person name="Takaki Y."/>
            <person name="Uchiyama I."/>
            <person name="Toyoda A."/>
            <person name="Nishi S."/>
            <person name="Chee G.-J."/>
            <person name="Arai W."/>
            <person name="Nunoura T."/>
            <person name="Itoh T."/>
            <person name="Hattori M."/>
            <person name="Takai K."/>
        </authorList>
    </citation>
    <scope>NUCLEOTIDE SEQUENCE</scope>
</reference>
<proteinExistence type="inferred from homology"/>
<dbReference type="NCBIfam" id="TIGR00552">
    <property type="entry name" value="nadE"/>
    <property type="match status" value="1"/>
</dbReference>
<dbReference type="PANTHER" id="PTHR23090:SF9">
    <property type="entry name" value="GLUTAMINE-DEPENDENT NAD(+) SYNTHETASE"/>
    <property type="match status" value="1"/>
</dbReference>
<dbReference type="FunFam" id="3.40.50.620:FF:000106">
    <property type="entry name" value="Glutamine-dependent NAD(+) synthetase"/>
    <property type="match status" value="1"/>
</dbReference>
<comment type="caution">
    <text evidence="7">Lacks conserved residue(s) required for the propagation of feature annotation.</text>
</comment>
<evidence type="ECO:0000256" key="8">
    <source>
        <dbReference type="PIRNR" id="PIRNR006630"/>
    </source>
</evidence>
<dbReference type="EMBL" id="AP011789">
    <property type="protein sequence ID" value="BAL57930.1"/>
    <property type="molecule type" value="Genomic_DNA"/>
</dbReference>
<dbReference type="CDD" id="cd00553">
    <property type="entry name" value="NAD_synthase"/>
    <property type="match status" value="1"/>
</dbReference>
<evidence type="ECO:0000256" key="5">
    <source>
        <dbReference type="ARBA" id="ARBA00022840"/>
    </source>
</evidence>
<sequence length="563" mass="62549">MNVRLGLAQINTTVGDLAGNRRKILEYLERARAESADIVAFPELALTGYPPEDLLFRKEFLRATRDALQEIIPHVRDLVAIIGFAEQDRDRVYNAAAVICDGQVVGIYRKHCLPNYGVFDELRYFHPGDSFSLFTDGNLSFGVTICEDLWRPDGPISAQARAGAQLILNISASPYEIRKAFAREALLAERTIQERVALALCNLVGGQDELVFDGQSLIYDRDGKMIARAKAFVEDLLVADLALPKASRSQMPSPALQLPRAVGRYPVHKRVPRIEPSLPEPEEVYRALVLATRDYVHKNGFQKVLIGLSGGVDSSLVACIATDALGPHNVIGVFLPSRFTSPMSREDVLTLAHNLRIQLITLDIDALYEGALQALAPVFAGAPPDTTEENIQARLRAVLWMALSNKLRALVLTASNKSELAVGYATLYGDMAGGFAVLKDVTKTRVYQLARWRNAQSEVIPRRILERPPSAELRPHQTDEADLPAPYRDLDRVLEAFIERGQSPEEIAQALQLSQETVDAISALIQNSEYKRRQAPVGPKITTRAFGRDWRQPIVNRYNKAQR</sequence>
<feature type="binding site" evidence="7">
    <location>
        <position position="179"/>
    </location>
    <ligand>
        <name>L-glutamine</name>
        <dbReference type="ChEBI" id="CHEBI:58359"/>
    </ligand>
</feature>
<evidence type="ECO:0000256" key="2">
    <source>
        <dbReference type="ARBA" id="ARBA00007145"/>
    </source>
</evidence>
<evidence type="ECO:0000313" key="11">
    <source>
        <dbReference type="EMBL" id="BAL57930.1"/>
    </source>
</evidence>
<keyword evidence="4 7" id="KW-0547">Nucleotide-binding</keyword>
<evidence type="ECO:0000256" key="9">
    <source>
        <dbReference type="RuleBase" id="RU003811"/>
    </source>
</evidence>
<dbReference type="GO" id="GO:0005737">
    <property type="term" value="C:cytoplasm"/>
    <property type="evidence" value="ECO:0007669"/>
    <property type="project" value="InterPro"/>
</dbReference>
<accession>H5SP44</accession>
<dbReference type="HAMAP" id="MF_02090">
    <property type="entry name" value="NadE_glutamine_dep"/>
    <property type="match status" value="1"/>
</dbReference>
<dbReference type="GO" id="GO:0005524">
    <property type="term" value="F:ATP binding"/>
    <property type="evidence" value="ECO:0007669"/>
    <property type="project" value="UniProtKB-UniRule"/>
</dbReference>
<dbReference type="InterPro" id="IPR003694">
    <property type="entry name" value="NAD_synthase"/>
</dbReference>
<dbReference type="InterPro" id="IPR003010">
    <property type="entry name" value="C-N_Hydrolase"/>
</dbReference>
<keyword evidence="6 7" id="KW-0520">NAD</keyword>
<comment type="pathway">
    <text evidence="1 7 8">Cofactor biosynthesis; NAD(+) biosynthesis; NAD(+) from deamido-NAD(+) (L-Gln route): step 1/1.</text>
</comment>
<dbReference type="PROSITE" id="PS50263">
    <property type="entry name" value="CN_HYDROLASE"/>
    <property type="match status" value="1"/>
</dbReference>
<comment type="similarity">
    <text evidence="9">Belongs to the NAD synthetase family.</text>
</comment>
<feature type="domain" description="CN hydrolase" evidence="10">
    <location>
        <begin position="3"/>
        <end position="243"/>
    </location>
</feature>
<dbReference type="Pfam" id="PF00795">
    <property type="entry name" value="CN_hydrolase"/>
    <property type="match status" value="1"/>
</dbReference>
<comment type="similarity">
    <text evidence="2 7 8">In the C-terminal section; belongs to the NAD synthetase family.</text>
</comment>
<dbReference type="InterPro" id="IPR036526">
    <property type="entry name" value="C-N_Hydrolase_sf"/>
</dbReference>
<evidence type="ECO:0000256" key="6">
    <source>
        <dbReference type="ARBA" id="ARBA00023027"/>
    </source>
</evidence>
<dbReference type="CDD" id="cd07570">
    <property type="entry name" value="GAT_Gln-NAD-synth"/>
    <property type="match status" value="1"/>
</dbReference>
<dbReference type="InterPro" id="IPR014445">
    <property type="entry name" value="Gln-dep_NAD_synthase"/>
</dbReference>
<dbReference type="GO" id="GO:0009435">
    <property type="term" value="P:NAD+ biosynthetic process"/>
    <property type="evidence" value="ECO:0007669"/>
    <property type="project" value="UniProtKB-UniRule"/>
</dbReference>
<feature type="binding site" evidence="7">
    <location>
        <position position="419"/>
    </location>
    <ligand>
        <name>deamido-NAD(+)</name>
        <dbReference type="ChEBI" id="CHEBI:58437"/>
        <note>ligand shared between two neighboring subunits</note>
    </ligand>
</feature>
<evidence type="ECO:0000259" key="10">
    <source>
        <dbReference type="PROSITE" id="PS50263"/>
    </source>
</evidence>
<feature type="binding site" evidence="7">
    <location>
        <position position="116"/>
    </location>
    <ligand>
        <name>L-glutamine</name>
        <dbReference type="ChEBI" id="CHEBI:58359"/>
    </ligand>
</feature>
<dbReference type="SUPFAM" id="SSF52402">
    <property type="entry name" value="Adenine nucleotide alpha hydrolases-like"/>
    <property type="match status" value="1"/>
</dbReference>
<dbReference type="Pfam" id="PF02540">
    <property type="entry name" value="NAD_synthase"/>
    <property type="match status" value="1"/>
</dbReference>
<feature type="active site" description="For glutaminase activity" evidence="7">
    <location>
        <position position="110"/>
    </location>
</feature>
<dbReference type="Gene3D" id="3.40.50.620">
    <property type="entry name" value="HUPs"/>
    <property type="match status" value="1"/>
</dbReference>
<feature type="active site" description="Proton acceptor; for glutaminase activity" evidence="7">
    <location>
        <position position="43"/>
    </location>
</feature>
<dbReference type="InterPro" id="IPR022310">
    <property type="entry name" value="NAD/GMP_synthase"/>
</dbReference>
<dbReference type="EC" id="6.3.5.1" evidence="7 8"/>